<feature type="domain" description="Thiolase C-terminal" evidence="2">
    <location>
        <begin position="278"/>
        <end position="418"/>
    </location>
</feature>
<evidence type="ECO:0000313" key="4">
    <source>
        <dbReference type="Proteomes" id="UP001178354"/>
    </source>
</evidence>
<evidence type="ECO:0000313" key="3">
    <source>
        <dbReference type="EMBL" id="MDP1519898.1"/>
    </source>
</evidence>
<dbReference type="RefSeq" id="WP_305169411.1">
    <property type="nucleotide sequence ID" value="NZ_JAUUUU010000001.1"/>
</dbReference>
<keyword evidence="4" id="KW-1185">Reference proteome</keyword>
<reference evidence="3" key="1">
    <citation type="journal article" date="2010" name="Int. J. Syst. Evol. Microbiol.">
        <title>Porticoccus litoralis gen. nov., sp. nov., a gammaproteobacterium isolated from the Yellow Sea.</title>
        <authorList>
            <person name="Oh H.M."/>
            <person name="Kim H."/>
            <person name="Kim K.M."/>
            <person name="Min G.S."/>
            <person name="Cho J.C."/>
        </authorList>
    </citation>
    <scope>NUCLEOTIDE SEQUENCE</scope>
    <source>
        <strain evidence="3">DSM 25064</strain>
    </source>
</reference>
<dbReference type="Pfam" id="PF00108">
    <property type="entry name" value="Thiolase_N"/>
    <property type="match status" value="1"/>
</dbReference>
<dbReference type="AlphaFoldDB" id="A0AAW8B449"/>
<protein>
    <recommendedName>
        <fullName evidence="5">Propanoyl-CoA acyltransferase</fullName>
    </recommendedName>
</protein>
<sequence>MKVSIVGAYNTQFGAFVKRDRETGEIEDLKSFYELLEEAGAGAIADAGLEAKDIDAIWVGSCSPSMFVNQEHVGPLALEIDPQGLLLKPTTRTEGACATSSLAIYNAAYAVASGRFKNVLAIGVEKMNTLDTAGVTHALACCSYWPDEGAKGMTFPGLFAELGKAYQANNELTDEQLRIMLAHVSALNYRNGIQNPLAHFGPGSIPDRNQLVTAEAILNLPESGKGSNPMIAPPLRLHDCSLITDGAAAVVLTSTDNAKANFKHAVELSGIGHVTDRMTLSARAGRLHELQATRHAVKLALEEAGAGVNDIDLAEVHDCFTVNQILCTEAIGLSAPGRAGYDFMAGKYDPDGDCPINLSGGLKSKGHPVGATGASMHALAYKQLIGEPIGVAHKGNPEVAMTVNIGGSGVTNCVTVMRRMQ</sequence>
<dbReference type="CDD" id="cd00829">
    <property type="entry name" value="SCP-x_thiolase"/>
    <property type="match status" value="1"/>
</dbReference>
<accession>A0AAW8B449</accession>
<dbReference type="InterPro" id="IPR002155">
    <property type="entry name" value="Thiolase"/>
</dbReference>
<dbReference type="Proteomes" id="UP001178354">
    <property type="component" value="Unassembled WGS sequence"/>
</dbReference>
<gene>
    <name evidence="3" type="ORF">Q8A57_02855</name>
</gene>
<dbReference type="Gene3D" id="3.40.47.10">
    <property type="match status" value="1"/>
</dbReference>
<evidence type="ECO:0000259" key="2">
    <source>
        <dbReference type="Pfam" id="PF22691"/>
    </source>
</evidence>
<feature type="domain" description="Thiolase N-terminal" evidence="1">
    <location>
        <begin position="3"/>
        <end position="255"/>
    </location>
</feature>
<name>A0AAW8B449_9GAMM</name>
<reference evidence="3" key="2">
    <citation type="submission" date="2023-08" db="EMBL/GenBank/DDBJ databases">
        <authorList>
            <person name="Luo J."/>
        </authorList>
    </citation>
    <scope>NUCLEOTIDE SEQUENCE</scope>
    <source>
        <strain evidence="3">DSM 25064</strain>
    </source>
</reference>
<dbReference type="EMBL" id="JAUUUU010000001">
    <property type="protein sequence ID" value="MDP1519898.1"/>
    <property type="molecule type" value="Genomic_DNA"/>
</dbReference>
<dbReference type="GO" id="GO:0003988">
    <property type="term" value="F:acetyl-CoA C-acyltransferase activity"/>
    <property type="evidence" value="ECO:0007669"/>
    <property type="project" value="UniProtKB-ARBA"/>
</dbReference>
<comment type="caution">
    <text evidence="3">The sequence shown here is derived from an EMBL/GenBank/DDBJ whole genome shotgun (WGS) entry which is preliminary data.</text>
</comment>
<organism evidence="3 4">
    <name type="scientific">Porticoccus litoralis</name>
    <dbReference type="NCBI Taxonomy" id="434086"/>
    <lineage>
        <taxon>Bacteria</taxon>
        <taxon>Pseudomonadati</taxon>
        <taxon>Pseudomonadota</taxon>
        <taxon>Gammaproteobacteria</taxon>
        <taxon>Cellvibrionales</taxon>
        <taxon>Porticoccaceae</taxon>
        <taxon>Porticoccus</taxon>
    </lineage>
</organism>
<evidence type="ECO:0000259" key="1">
    <source>
        <dbReference type="Pfam" id="PF00108"/>
    </source>
</evidence>
<dbReference type="PANTHER" id="PTHR42870">
    <property type="entry name" value="ACETYL-COA C-ACETYLTRANSFERASE"/>
    <property type="match status" value="1"/>
</dbReference>
<evidence type="ECO:0008006" key="5">
    <source>
        <dbReference type="Google" id="ProtNLM"/>
    </source>
</evidence>
<dbReference type="Pfam" id="PF22691">
    <property type="entry name" value="Thiolase_C_1"/>
    <property type="match status" value="1"/>
</dbReference>
<dbReference type="InterPro" id="IPR055140">
    <property type="entry name" value="Thiolase_C_2"/>
</dbReference>
<dbReference type="SUPFAM" id="SSF53901">
    <property type="entry name" value="Thiolase-like"/>
    <property type="match status" value="1"/>
</dbReference>
<dbReference type="InterPro" id="IPR016039">
    <property type="entry name" value="Thiolase-like"/>
</dbReference>
<proteinExistence type="predicted"/>
<dbReference type="PANTHER" id="PTHR42870:SF6">
    <property type="entry name" value="ACETYL-COA C-ACYLTRANSFERASE"/>
    <property type="match status" value="1"/>
</dbReference>
<dbReference type="PIRSF" id="PIRSF000429">
    <property type="entry name" value="Ac-CoA_Ac_transf"/>
    <property type="match status" value="1"/>
</dbReference>
<dbReference type="InterPro" id="IPR020616">
    <property type="entry name" value="Thiolase_N"/>
</dbReference>